<dbReference type="AlphaFoldDB" id="A0A183MA22"/>
<evidence type="ECO:0000313" key="3">
    <source>
        <dbReference type="EMBL" id="VDP02802.1"/>
    </source>
</evidence>
<feature type="region of interest" description="Disordered" evidence="1">
    <location>
        <begin position="78"/>
        <end position="185"/>
    </location>
</feature>
<feature type="compositionally biased region" description="Polar residues" evidence="1">
    <location>
        <begin position="401"/>
        <end position="413"/>
    </location>
</feature>
<keyword evidence="4" id="KW-1185">Reference proteome</keyword>
<evidence type="ECO:0000256" key="1">
    <source>
        <dbReference type="SAM" id="MobiDB-lite"/>
    </source>
</evidence>
<dbReference type="PANTHER" id="PTHR47027:SF25">
    <property type="entry name" value="REVERSE TRANSCRIPTASE DOMAIN-CONTAINING PROTEIN"/>
    <property type="match status" value="1"/>
</dbReference>
<sequence>MDMENDIVDDCDQSDMNLDTDLNNSDNYLLSEFLDLGEIEPSISALREESDDDRAYRILRLCRRIWGSRRIVSLRQMVADSESGGENEFDSRNNLGSNENDEIVETEPENIDGEDDEDVDDDEEDNNDEDDDNDDAEDEQHNDNIEMDNEKDENDDVDEDEEEGECQDEDEDDDEEDEEEDSDEQLRLGISENLTSEMALLLAQLVAESGQSIVNGQESLIDQLGINFSDYRSFLNRPQRTNQNTNTTITASTSGTNLSVTNSLTSTTQTTVSSGIHEAQVHESYATHSSSNLQSNTFRTMQREPRTVTNINPSREWQRNDVMDEENIHEQTSDNIQRHETNNGEEAIDINQDLLDIEDAQEGLDMWAFSDNLEEDVLFTLALQLSLRDQGGPGTRDNVEVNDQQSGDTSCLQSVSQEVVSLPGNENADHTEQPNNEQNFSECNQLDHAPSWYAEPNVSDTDRSCADQISTLRIIVEQSVEWNSSLYINFIDYEKSFDSMDRTTLCRFLQLYGVPEKIVNIIQNSYDGLNCKIVHAGQLTNSFEVKTGVRQGCLLSPFLFRLVIDWIMKTSTSGGEE</sequence>
<dbReference type="Proteomes" id="UP000277204">
    <property type="component" value="Unassembled WGS sequence"/>
</dbReference>
<reference evidence="3 4" key="1">
    <citation type="submission" date="2018-11" db="EMBL/GenBank/DDBJ databases">
        <authorList>
            <consortium name="Pathogen Informatics"/>
        </authorList>
    </citation>
    <scope>NUCLEOTIDE SEQUENCE [LARGE SCALE GENOMIC DNA]</scope>
    <source>
        <strain evidence="3 4">Zambia</strain>
    </source>
</reference>
<feature type="compositionally biased region" description="Acidic residues" evidence="1">
    <location>
        <begin position="99"/>
        <end position="138"/>
    </location>
</feature>
<accession>A0A183MA22</accession>
<dbReference type="EMBL" id="UZAI01008703">
    <property type="protein sequence ID" value="VDP02802.1"/>
    <property type="molecule type" value="Genomic_DNA"/>
</dbReference>
<evidence type="ECO:0000313" key="4">
    <source>
        <dbReference type="Proteomes" id="UP000277204"/>
    </source>
</evidence>
<gene>
    <name evidence="3" type="ORF">SMRZ_LOCUS12897</name>
</gene>
<feature type="domain" description="Reverse transcriptase" evidence="2">
    <location>
        <begin position="464"/>
        <end position="569"/>
    </location>
</feature>
<organism evidence="3 4">
    <name type="scientific">Schistosoma margrebowiei</name>
    <dbReference type="NCBI Taxonomy" id="48269"/>
    <lineage>
        <taxon>Eukaryota</taxon>
        <taxon>Metazoa</taxon>
        <taxon>Spiralia</taxon>
        <taxon>Lophotrochozoa</taxon>
        <taxon>Platyhelminthes</taxon>
        <taxon>Trematoda</taxon>
        <taxon>Digenea</taxon>
        <taxon>Strigeidida</taxon>
        <taxon>Schistosomatoidea</taxon>
        <taxon>Schistosomatidae</taxon>
        <taxon>Schistosoma</taxon>
    </lineage>
</organism>
<evidence type="ECO:0000259" key="2">
    <source>
        <dbReference type="Pfam" id="PF00078"/>
    </source>
</evidence>
<proteinExistence type="predicted"/>
<name>A0A183MA22_9TREM</name>
<dbReference type="InterPro" id="IPR000477">
    <property type="entry name" value="RT_dom"/>
</dbReference>
<dbReference type="PANTHER" id="PTHR47027">
    <property type="entry name" value="REVERSE TRANSCRIPTASE DOMAIN-CONTAINING PROTEIN"/>
    <property type="match status" value="1"/>
</dbReference>
<feature type="compositionally biased region" description="Acidic residues" evidence="1">
    <location>
        <begin position="145"/>
        <end position="183"/>
    </location>
</feature>
<dbReference type="Pfam" id="PF00078">
    <property type="entry name" value="RVT_1"/>
    <property type="match status" value="1"/>
</dbReference>
<feature type="region of interest" description="Disordered" evidence="1">
    <location>
        <begin position="389"/>
        <end position="413"/>
    </location>
</feature>
<protein>
    <recommendedName>
        <fullName evidence="2">Reverse transcriptase domain-containing protein</fullName>
    </recommendedName>
</protein>